<evidence type="ECO:0000313" key="1">
    <source>
        <dbReference type="EMBL" id="QEL15896.1"/>
    </source>
</evidence>
<proteinExistence type="predicted"/>
<sequence>MTRPDKPRQRGNLKLVPVSYPSWERDWRPSDVCKAGDVYARKRTRGLRLVFIFPGENWLTTAVGRPTGD</sequence>
<dbReference type="RefSeq" id="WP_149110666.1">
    <property type="nucleotide sequence ID" value="NZ_CP042425.1"/>
</dbReference>
<dbReference type="KEGG" id="lrs:PX52LOC_02832"/>
<dbReference type="EMBL" id="CP042425">
    <property type="protein sequence ID" value="QEL15896.1"/>
    <property type="molecule type" value="Genomic_DNA"/>
</dbReference>
<reference evidence="2" key="1">
    <citation type="submission" date="2019-08" db="EMBL/GenBank/DDBJ databases">
        <title>Limnoglobus roseus gen. nov., sp. nov., a novel freshwater planctomycete with a giant genome from the family Gemmataceae.</title>
        <authorList>
            <person name="Kulichevskaya I.S."/>
            <person name="Naumoff D.G."/>
            <person name="Miroshnikov K."/>
            <person name="Ivanova A."/>
            <person name="Philippov D.A."/>
            <person name="Hakobyan A."/>
            <person name="Rijpstra I.C."/>
            <person name="Sinninghe Damste J.S."/>
            <person name="Liesack W."/>
            <person name="Dedysh S.N."/>
        </authorList>
    </citation>
    <scope>NUCLEOTIDE SEQUENCE [LARGE SCALE GENOMIC DNA]</scope>
    <source>
        <strain evidence="2">PX52</strain>
    </source>
</reference>
<keyword evidence="2" id="KW-1185">Reference proteome</keyword>
<dbReference type="AlphaFoldDB" id="A0A5C1AD20"/>
<evidence type="ECO:0000313" key="2">
    <source>
        <dbReference type="Proteomes" id="UP000324974"/>
    </source>
</evidence>
<organism evidence="1 2">
    <name type="scientific">Limnoglobus roseus</name>
    <dbReference type="NCBI Taxonomy" id="2598579"/>
    <lineage>
        <taxon>Bacteria</taxon>
        <taxon>Pseudomonadati</taxon>
        <taxon>Planctomycetota</taxon>
        <taxon>Planctomycetia</taxon>
        <taxon>Gemmatales</taxon>
        <taxon>Gemmataceae</taxon>
        <taxon>Limnoglobus</taxon>
    </lineage>
</organism>
<gene>
    <name evidence="1" type="ORF">PX52LOC_02832</name>
</gene>
<dbReference type="Proteomes" id="UP000324974">
    <property type="component" value="Chromosome"/>
</dbReference>
<name>A0A5C1AD20_9BACT</name>
<protein>
    <submittedName>
        <fullName evidence="1">Uncharacterized protein</fullName>
    </submittedName>
</protein>
<accession>A0A5C1AD20</accession>